<evidence type="ECO:0000313" key="2">
    <source>
        <dbReference type="EMBL" id="CAL8068138.1"/>
    </source>
</evidence>
<feature type="transmembrane region" description="Helical" evidence="1">
    <location>
        <begin position="14"/>
        <end position="35"/>
    </location>
</feature>
<feature type="transmembrane region" description="Helical" evidence="1">
    <location>
        <begin position="145"/>
        <end position="164"/>
    </location>
</feature>
<feature type="transmembrane region" description="Helical" evidence="1">
    <location>
        <begin position="66"/>
        <end position="88"/>
    </location>
</feature>
<sequence length="186" mass="21644">MEEVNYWRRHVKNIAYAQLIMGSMMIPCFFFWIFLPALREIRYVYIEGDGQKLYYGYPGEVIGRRILYPIVLVLHYFHILHASMRVIIATEKVPANDLKKLIYKVLSCLTQQSLIFATEFGQLTSFCVVAWTADGGVKGADMKGYWVILMMWIFTRCFLYSGLLDIMELGYHLPNEIAGMKCKGRK</sequence>
<keyword evidence="1" id="KW-1133">Transmembrane helix</keyword>
<gene>
    <name evidence="2" type="ORF">ODALV1_LOCUS129</name>
</gene>
<evidence type="ECO:0000313" key="3">
    <source>
        <dbReference type="Proteomes" id="UP001642540"/>
    </source>
</evidence>
<dbReference type="EMBL" id="CAXLJM020000001">
    <property type="protein sequence ID" value="CAL8068138.1"/>
    <property type="molecule type" value="Genomic_DNA"/>
</dbReference>
<organism evidence="2 3">
    <name type="scientific">Orchesella dallaii</name>
    <dbReference type="NCBI Taxonomy" id="48710"/>
    <lineage>
        <taxon>Eukaryota</taxon>
        <taxon>Metazoa</taxon>
        <taxon>Ecdysozoa</taxon>
        <taxon>Arthropoda</taxon>
        <taxon>Hexapoda</taxon>
        <taxon>Collembola</taxon>
        <taxon>Entomobryomorpha</taxon>
        <taxon>Entomobryoidea</taxon>
        <taxon>Orchesellidae</taxon>
        <taxon>Orchesellinae</taxon>
        <taxon>Orchesella</taxon>
    </lineage>
</organism>
<keyword evidence="1" id="KW-0812">Transmembrane</keyword>
<keyword evidence="3" id="KW-1185">Reference proteome</keyword>
<accession>A0ABP1PHP7</accession>
<keyword evidence="1" id="KW-0472">Membrane</keyword>
<reference evidence="2 3" key="1">
    <citation type="submission" date="2024-08" db="EMBL/GenBank/DDBJ databases">
        <authorList>
            <person name="Cucini C."/>
            <person name="Frati F."/>
        </authorList>
    </citation>
    <scope>NUCLEOTIDE SEQUENCE [LARGE SCALE GENOMIC DNA]</scope>
</reference>
<dbReference type="Proteomes" id="UP001642540">
    <property type="component" value="Unassembled WGS sequence"/>
</dbReference>
<evidence type="ECO:0000256" key="1">
    <source>
        <dbReference type="SAM" id="Phobius"/>
    </source>
</evidence>
<protein>
    <submittedName>
        <fullName evidence="2">Uncharacterized protein</fullName>
    </submittedName>
</protein>
<comment type="caution">
    <text evidence="2">The sequence shown here is derived from an EMBL/GenBank/DDBJ whole genome shotgun (WGS) entry which is preliminary data.</text>
</comment>
<proteinExistence type="predicted"/>
<name>A0ABP1PHP7_9HEXA</name>